<reference evidence="1 2" key="1">
    <citation type="submission" date="2013-02" db="EMBL/GenBank/DDBJ databases">
        <title>The Genome Sequence of Acinetobacter guillouiae NIPH 991.</title>
        <authorList>
            <consortium name="The Broad Institute Genome Sequencing Platform"/>
            <consortium name="The Broad Institute Genome Sequencing Center for Infectious Disease"/>
            <person name="Cerqueira G."/>
            <person name="Feldgarden M."/>
            <person name="Courvalin P."/>
            <person name="Perichon B."/>
            <person name="Grillot-Courvalin C."/>
            <person name="Clermont D."/>
            <person name="Rocha E."/>
            <person name="Yoon E.-J."/>
            <person name="Nemec A."/>
            <person name="Walker B."/>
            <person name="Young S.K."/>
            <person name="Zeng Q."/>
            <person name="Gargeya S."/>
            <person name="Fitzgerald M."/>
            <person name="Haas B."/>
            <person name="Abouelleil A."/>
            <person name="Alvarado L."/>
            <person name="Arachchi H.M."/>
            <person name="Berlin A.M."/>
            <person name="Chapman S.B."/>
            <person name="Dewar J."/>
            <person name="Goldberg J."/>
            <person name="Griggs A."/>
            <person name="Gujja S."/>
            <person name="Hansen M."/>
            <person name="Howarth C."/>
            <person name="Imamovic A."/>
            <person name="Larimer J."/>
            <person name="McCowan C."/>
            <person name="Murphy C."/>
            <person name="Neiman D."/>
            <person name="Pearson M."/>
            <person name="Priest M."/>
            <person name="Roberts A."/>
            <person name="Saif S."/>
            <person name="Shea T."/>
            <person name="Sisk P."/>
            <person name="Sykes S."/>
            <person name="Wortman J."/>
            <person name="Nusbaum C."/>
            <person name="Birren B."/>
        </authorList>
    </citation>
    <scope>NUCLEOTIDE SEQUENCE [LARGE SCALE GENOMIC DNA]</scope>
    <source>
        <strain evidence="1 2">NIPH 991</strain>
    </source>
</reference>
<dbReference type="AlphaFoldDB" id="N8YBR0"/>
<comment type="caution">
    <text evidence="1">The sequence shown here is derived from an EMBL/GenBank/DDBJ whole genome shotgun (WGS) entry which is preliminary data.</text>
</comment>
<keyword evidence="2" id="KW-1185">Reference proteome</keyword>
<dbReference type="EMBL" id="APPJ01000004">
    <property type="protein sequence ID" value="ENV18764.1"/>
    <property type="molecule type" value="Genomic_DNA"/>
</dbReference>
<sequence>MNAVEFVKKHGWEEAKKFLNLPSYTIDQLLMLQSGLRCNELQKLVDSWELVESWGGLEDAKLYDLSPCEKKPESAGYKLKKAITDVERVGGGV</sequence>
<dbReference type="RefSeq" id="WP_004817481.1">
    <property type="nucleotide sequence ID" value="NZ_KB849455.1"/>
</dbReference>
<accession>N8YBR0</accession>
<evidence type="ECO:0000313" key="1">
    <source>
        <dbReference type="EMBL" id="ENV18764.1"/>
    </source>
</evidence>
<organism evidence="1 2">
    <name type="scientific">Acinetobacter guillouiae NIPH 991</name>
    <dbReference type="NCBI Taxonomy" id="1217656"/>
    <lineage>
        <taxon>Bacteria</taxon>
        <taxon>Pseudomonadati</taxon>
        <taxon>Pseudomonadota</taxon>
        <taxon>Gammaproteobacteria</taxon>
        <taxon>Moraxellales</taxon>
        <taxon>Moraxellaceae</taxon>
        <taxon>Acinetobacter</taxon>
    </lineage>
</organism>
<evidence type="ECO:0000313" key="2">
    <source>
        <dbReference type="Proteomes" id="UP000013148"/>
    </source>
</evidence>
<dbReference type="HOGENOM" id="CLU_172307_0_0_6"/>
<proteinExistence type="predicted"/>
<dbReference type="Proteomes" id="UP000013148">
    <property type="component" value="Unassembled WGS sequence"/>
</dbReference>
<dbReference type="PATRIC" id="fig|1217656.3.peg.548"/>
<gene>
    <name evidence="1" type="ORF">F964_00564</name>
</gene>
<protein>
    <submittedName>
        <fullName evidence="1">Uncharacterized protein</fullName>
    </submittedName>
</protein>
<name>N8YBR0_ACIGI</name>